<evidence type="ECO:0000256" key="2">
    <source>
        <dbReference type="SAM" id="SignalP"/>
    </source>
</evidence>
<feature type="compositionally biased region" description="Polar residues" evidence="1">
    <location>
        <begin position="467"/>
        <end position="485"/>
    </location>
</feature>
<feature type="compositionally biased region" description="Low complexity" evidence="1">
    <location>
        <begin position="959"/>
        <end position="970"/>
    </location>
</feature>
<sequence length="1001" mass="107867">MLLQMLFTTSLFLVSPAQLFLHPIAYILAPSDPLNLSIFDPSTCAFRFACSVAAFVSIRPCHVNLTALANQRRVFWAQKCCKFSQSFCDCQFLIFSSPSLSRTIGITSKNPDSTVLESLSGGVTTASDVDSAGDSFEANAYKDSPAIAGEDGDESHIEWSVSPPPRAPLPLESLSGEPCASDEDGEISHRRSVSPISSPKELVPVSDDRLYSNRLRMGTPEQHRPSSPRSYSPIDISDDDFPVLPSSETHAIESPKPFVRSKRILGKARRTGSILAVPNSSPPTARSVGIDAAPPQDLASIVINGRTYYASDDPLFKKIVSPPTLGLEDSADESISGSLDLCYPPEDVPDPASAPPRPLHGASEDYDDMDIDLPEDFRSVPALRTPSPDLPANPMDGWSPTKSAAASSGGKPHVQHVPFPKTPNSTRVFPSKSARSASPLKGSFGVSPSPPRSSTSSPSHSVSGISTANTSPSKNSTHGSVSLRSKGSESNRFHPFNRSTRTDSSSIVIPGSRPTKSPSRPSAVGKKYRDDIINQALSNVASPPPHSSGNNKRKSSLPRRKARNDCVGSVGEGGDDLHSKSPHEDDSHDSAPFIDNNLGDGGALKADWIDARFAASFKNVVNLPTATIHPVADEALTEDDDYLLYHDMVSGIPLAEERCIRRTMNFVRAANVFNGSRFDPTSTPLAIACPTINQKLHLVLAEDKFFNAVFLTVGCVVKSYLLTPKSFLSRDKSLRYIRGLRVHGLMQEAQRLFACFGSLIGTTKFGCPVSEGIIDFRSNQRFDSDINKDDPDDLAPLELVSPGKKRDVSNIPKNLYYKDPLPFSRAVPIFDGRESFIASSAQLNHIGSRTYPLYKGSQEDVPPGSIVCVGYTAHTWSSSGSYKAPPLSLSLGIQFVVLLALPPGTDAPAPAASFPLRPPPVPTYTTPPRTNATSSRPNSTSFRSGVPSLRSHSTSKNMATSSTSRTSAHRSQFDQEDGDMYDLSGELGSGYEYLEDIMPSK</sequence>
<feature type="compositionally biased region" description="Low complexity" evidence="1">
    <location>
        <begin position="452"/>
        <end position="466"/>
    </location>
</feature>
<keyword evidence="2" id="KW-0732">Signal</keyword>
<reference evidence="3" key="1">
    <citation type="submission" date="2022-08" db="EMBL/GenBank/DDBJ databases">
        <title>A Global Phylogenomic Analysis of the Shiitake Genus Lentinula.</title>
        <authorList>
            <consortium name="DOE Joint Genome Institute"/>
            <person name="Sierra-Patev S."/>
            <person name="Min B."/>
            <person name="Naranjo-Ortiz M."/>
            <person name="Looney B."/>
            <person name="Konkel Z."/>
            <person name="Slot J.C."/>
            <person name="Sakamoto Y."/>
            <person name="Steenwyk J.L."/>
            <person name="Rokas A."/>
            <person name="Carro J."/>
            <person name="Camarero S."/>
            <person name="Ferreira P."/>
            <person name="Molpeceres G."/>
            <person name="Ruiz-Duenas F.J."/>
            <person name="Serrano A."/>
            <person name="Henrissat B."/>
            <person name="Drula E."/>
            <person name="Hughes K.W."/>
            <person name="Mata J.L."/>
            <person name="Ishikawa N.K."/>
            <person name="Vargas-Isla R."/>
            <person name="Ushijima S."/>
            <person name="Smith C.A."/>
            <person name="Ahrendt S."/>
            <person name="Andreopoulos W."/>
            <person name="He G."/>
            <person name="Labutti K."/>
            <person name="Lipzen A."/>
            <person name="Ng V."/>
            <person name="Riley R."/>
            <person name="Sandor L."/>
            <person name="Barry K."/>
            <person name="Martinez A.T."/>
            <person name="Xiao Y."/>
            <person name="Gibbons J.G."/>
            <person name="Terashima K."/>
            <person name="Grigoriev I.V."/>
            <person name="Hibbett D.S."/>
        </authorList>
    </citation>
    <scope>NUCLEOTIDE SEQUENCE</scope>
    <source>
        <strain evidence="3">RHP3577 ss4</strain>
    </source>
</reference>
<feature type="region of interest" description="Disordered" evidence="1">
    <location>
        <begin position="327"/>
        <end position="525"/>
    </location>
</feature>
<comment type="caution">
    <text evidence="3">The sequence shown here is derived from an EMBL/GenBank/DDBJ whole genome shotgun (WGS) entry which is preliminary data.</text>
</comment>
<dbReference type="Proteomes" id="UP001150217">
    <property type="component" value="Unassembled WGS sequence"/>
</dbReference>
<name>A0ABQ8VH59_9AGAR</name>
<evidence type="ECO:0000256" key="1">
    <source>
        <dbReference type="SAM" id="MobiDB-lite"/>
    </source>
</evidence>
<feature type="region of interest" description="Disordered" evidence="1">
    <location>
        <begin position="140"/>
        <end position="207"/>
    </location>
</feature>
<feature type="compositionally biased region" description="Polar residues" evidence="1">
    <location>
        <begin position="497"/>
        <end position="507"/>
    </location>
</feature>
<feature type="signal peptide" evidence="2">
    <location>
        <begin position="1"/>
        <end position="17"/>
    </location>
</feature>
<gene>
    <name evidence="3" type="ORF">C8R41DRAFT_920395</name>
</gene>
<accession>A0ABQ8VH59</accession>
<proteinExistence type="predicted"/>
<protein>
    <submittedName>
        <fullName evidence="3">Uncharacterized protein</fullName>
    </submittedName>
</protein>
<keyword evidence="4" id="KW-1185">Reference proteome</keyword>
<feature type="region of interest" description="Disordered" evidence="1">
    <location>
        <begin position="537"/>
        <end position="594"/>
    </location>
</feature>
<feature type="compositionally biased region" description="Basic residues" evidence="1">
    <location>
        <begin position="551"/>
        <end position="562"/>
    </location>
</feature>
<feature type="chain" id="PRO_5045482044" evidence="2">
    <location>
        <begin position="18"/>
        <end position="1001"/>
    </location>
</feature>
<evidence type="ECO:0000313" key="4">
    <source>
        <dbReference type="Proteomes" id="UP001150217"/>
    </source>
</evidence>
<organism evidence="3 4">
    <name type="scientific">Lentinula lateritia</name>
    <dbReference type="NCBI Taxonomy" id="40482"/>
    <lineage>
        <taxon>Eukaryota</taxon>
        <taxon>Fungi</taxon>
        <taxon>Dikarya</taxon>
        <taxon>Basidiomycota</taxon>
        <taxon>Agaricomycotina</taxon>
        <taxon>Agaricomycetes</taxon>
        <taxon>Agaricomycetidae</taxon>
        <taxon>Agaricales</taxon>
        <taxon>Marasmiineae</taxon>
        <taxon>Omphalotaceae</taxon>
        <taxon>Lentinula</taxon>
    </lineage>
</organism>
<feature type="compositionally biased region" description="Polar residues" evidence="1">
    <location>
        <begin position="422"/>
        <end position="436"/>
    </location>
</feature>
<evidence type="ECO:0000313" key="3">
    <source>
        <dbReference type="EMBL" id="KAJ4491061.1"/>
    </source>
</evidence>
<feature type="compositionally biased region" description="Basic and acidic residues" evidence="1">
    <location>
        <begin position="575"/>
        <end position="589"/>
    </location>
</feature>
<feature type="region of interest" description="Disordered" evidence="1">
    <location>
        <begin position="910"/>
        <end position="986"/>
    </location>
</feature>
<dbReference type="EMBL" id="JANVFT010000042">
    <property type="protein sequence ID" value="KAJ4491061.1"/>
    <property type="molecule type" value="Genomic_DNA"/>
</dbReference>
<feature type="compositionally biased region" description="Acidic residues" evidence="1">
    <location>
        <begin position="364"/>
        <end position="374"/>
    </location>
</feature>
<feature type="compositionally biased region" description="Polar residues" evidence="1">
    <location>
        <begin position="931"/>
        <end position="943"/>
    </location>
</feature>